<sequence>MATASSSSRSSGGIADPATSRYPPVLPWKIAPGIGHYAYFTHLDSTPEKGSIHFGSSSVIAPPMPGQRRTGDVRPVVVPDVRFENEVRTLAAHGFTLRSVESPCEPCLPRTY</sequence>
<comment type="caution">
    <text evidence="2">The sequence shown here is derived from an EMBL/GenBank/DDBJ whole genome shotgun (WGS) entry which is preliminary data.</text>
</comment>
<dbReference type="RefSeq" id="WP_209513199.1">
    <property type="nucleotide sequence ID" value="NZ_JAGIOH010000001.1"/>
</dbReference>
<accession>A0ABS4XVP1</accession>
<organism evidence="2 3">
    <name type="scientific">Streptomyces syringium</name>
    <dbReference type="NCBI Taxonomy" id="76729"/>
    <lineage>
        <taxon>Bacteria</taxon>
        <taxon>Bacillati</taxon>
        <taxon>Actinomycetota</taxon>
        <taxon>Actinomycetes</taxon>
        <taxon>Kitasatosporales</taxon>
        <taxon>Streptomycetaceae</taxon>
        <taxon>Streptomyces</taxon>
    </lineage>
</organism>
<dbReference type="Proteomes" id="UP001519291">
    <property type="component" value="Unassembled WGS sequence"/>
</dbReference>
<dbReference type="EMBL" id="JAGIOH010000001">
    <property type="protein sequence ID" value="MBP2400586.1"/>
    <property type="molecule type" value="Genomic_DNA"/>
</dbReference>
<proteinExistence type="predicted"/>
<dbReference type="GeneID" id="91566959"/>
<evidence type="ECO:0000313" key="2">
    <source>
        <dbReference type="EMBL" id="MBP2400586.1"/>
    </source>
</evidence>
<feature type="compositionally biased region" description="Low complexity" evidence="1">
    <location>
        <begin position="1"/>
        <end position="11"/>
    </location>
</feature>
<reference evidence="2 3" key="1">
    <citation type="submission" date="2021-03" db="EMBL/GenBank/DDBJ databases">
        <title>Sequencing the genomes of 1000 actinobacteria strains.</title>
        <authorList>
            <person name="Klenk H.-P."/>
        </authorList>
    </citation>
    <scope>NUCLEOTIDE SEQUENCE [LARGE SCALE GENOMIC DNA]</scope>
    <source>
        <strain evidence="2 3">DSM 41480</strain>
    </source>
</reference>
<feature type="region of interest" description="Disordered" evidence="1">
    <location>
        <begin position="1"/>
        <end position="23"/>
    </location>
</feature>
<gene>
    <name evidence="2" type="ORF">JO379_000055</name>
</gene>
<evidence type="ECO:0000313" key="3">
    <source>
        <dbReference type="Proteomes" id="UP001519291"/>
    </source>
</evidence>
<keyword evidence="3" id="KW-1185">Reference proteome</keyword>
<name>A0ABS4XVP1_9ACTN</name>
<evidence type="ECO:0000256" key="1">
    <source>
        <dbReference type="SAM" id="MobiDB-lite"/>
    </source>
</evidence>
<protein>
    <submittedName>
        <fullName evidence="2">Uncharacterized protein</fullName>
    </submittedName>
</protein>